<sequence length="469" mass="47229">MSLWTATDAAAATGGRAQGNWAATGVSIDTRTLAPGDLFVALTAARDGHDFVADALAAGAAAAMVSRVPARVAPDAPLLVVADVFAALQALGAAARARMGGRVIAVTGSVGKTSTKDMLRVMLARQGAVHAAEASLNNHWGVPLTLARMPAATDFAVVEIGMNAPGEIAPLARLARPHVALITTIAPAHLERLGSLEGIAEEKAAIFEGLEPGGVAVWPEGLTTSDLLRARAAGHDSRPFGPGTAHNLGAVHTTPEATVAEAVMDGAPVLLKLPGAGRHFAMNALGALVAATAAGADLALAALDLAGWMPPGGRGARRRVVLDAQLEQGFEVIDDAYNANPASVGAALDMLAEAVPAPRGRRIAILGDMLELGADEAALHAALAGHPAMARIDTVHTAGARMAHLWHALPPARRGVQAADAGALAAAAGDLARPGDILLVKGSKASGVARIVDALANLGQAARHTSSGT</sequence>
<feature type="binding site" evidence="10">
    <location>
        <begin position="108"/>
        <end position="114"/>
    </location>
    <ligand>
        <name>ATP</name>
        <dbReference type="ChEBI" id="CHEBI:30616"/>
    </ligand>
</feature>
<evidence type="ECO:0000313" key="15">
    <source>
        <dbReference type="EMBL" id="MBK5926646.1"/>
    </source>
</evidence>
<keyword evidence="6 10" id="KW-0133">Cell shape</keyword>
<keyword evidence="2 10" id="KW-0436">Ligase</keyword>
<comment type="subcellular location">
    <subcellularLocation>
        <location evidence="10 11">Cytoplasm</location>
    </subcellularLocation>
</comment>
<dbReference type="HAMAP" id="MF_02019">
    <property type="entry name" value="MurF"/>
    <property type="match status" value="1"/>
</dbReference>
<evidence type="ECO:0000256" key="8">
    <source>
        <dbReference type="ARBA" id="ARBA00023306"/>
    </source>
</evidence>
<organism evidence="15 16">
    <name type="scientific">Rhodobaculum claviforme</name>
    <dbReference type="NCBI Taxonomy" id="1549854"/>
    <lineage>
        <taxon>Bacteria</taxon>
        <taxon>Pseudomonadati</taxon>
        <taxon>Pseudomonadota</taxon>
        <taxon>Alphaproteobacteria</taxon>
        <taxon>Rhodobacterales</taxon>
        <taxon>Paracoccaceae</taxon>
        <taxon>Rhodobaculum</taxon>
    </lineage>
</organism>
<keyword evidence="5 10" id="KW-0067">ATP-binding</keyword>
<dbReference type="InterPro" id="IPR005863">
    <property type="entry name" value="UDP-N-AcMur_synth"/>
</dbReference>
<comment type="catalytic activity">
    <reaction evidence="10 11">
        <text>D-alanyl-D-alanine + UDP-N-acetyl-alpha-D-muramoyl-L-alanyl-gamma-D-glutamyl-meso-2,6-diaminopimelate + ATP = UDP-N-acetyl-alpha-D-muramoyl-L-alanyl-gamma-D-glutamyl-meso-2,6-diaminopimeloyl-D-alanyl-D-alanine + ADP + phosphate + H(+)</text>
        <dbReference type="Rhea" id="RHEA:28374"/>
        <dbReference type="ChEBI" id="CHEBI:15378"/>
        <dbReference type="ChEBI" id="CHEBI:30616"/>
        <dbReference type="ChEBI" id="CHEBI:43474"/>
        <dbReference type="ChEBI" id="CHEBI:57822"/>
        <dbReference type="ChEBI" id="CHEBI:61386"/>
        <dbReference type="ChEBI" id="CHEBI:83905"/>
        <dbReference type="ChEBI" id="CHEBI:456216"/>
        <dbReference type="EC" id="6.3.2.10"/>
    </reaction>
</comment>
<evidence type="ECO:0000256" key="4">
    <source>
        <dbReference type="ARBA" id="ARBA00022741"/>
    </source>
</evidence>
<dbReference type="RefSeq" id="WP_201156417.1">
    <property type="nucleotide sequence ID" value="NZ_NHSD01000148.1"/>
</dbReference>
<dbReference type="Pfam" id="PF08245">
    <property type="entry name" value="Mur_ligase_M"/>
    <property type="match status" value="1"/>
</dbReference>
<dbReference type="InterPro" id="IPR036565">
    <property type="entry name" value="Mur-like_cat_sf"/>
</dbReference>
<evidence type="ECO:0000256" key="1">
    <source>
        <dbReference type="ARBA" id="ARBA00022490"/>
    </source>
</evidence>
<evidence type="ECO:0000256" key="9">
    <source>
        <dbReference type="ARBA" id="ARBA00023316"/>
    </source>
</evidence>
<dbReference type="InterPro" id="IPR051046">
    <property type="entry name" value="MurCDEF_CellWall_CoF430Synth"/>
</dbReference>
<dbReference type="GO" id="GO:0047480">
    <property type="term" value="F:UDP-N-acetylmuramoyl-tripeptide-D-alanyl-D-alanine ligase activity"/>
    <property type="evidence" value="ECO:0007669"/>
    <property type="project" value="UniProtKB-UniRule"/>
</dbReference>
<dbReference type="Gene3D" id="3.40.1390.10">
    <property type="entry name" value="MurE/MurF, N-terminal domain"/>
    <property type="match status" value="1"/>
</dbReference>
<keyword evidence="9 10" id="KW-0961">Cell wall biogenesis/degradation</keyword>
<evidence type="ECO:0000256" key="11">
    <source>
        <dbReference type="RuleBase" id="RU004136"/>
    </source>
</evidence>
<evidence type="ECO:0000259" key="14">
    <source>
        <dbReference type="Pfam" id="PF08245"/>
    </source>
</evidence>
<dbReference type="GO" id="GO:0005737">
    <property type="term" value="C:cytoplasm"/>
    <property type="evidence" value="ECO:0007669"/>
    <property type="project" value="UniProtKB-SubCell"/>
</dbReference>
<reference evidence="15" key="1">
    <citation type="submission" date="2017-05" db="EMBL/GenBank/DDBJ databases">
        <authorList>
            <person name="Imhoff J.F."/>
            <person name="Rahn T."/>
            <person name="Kuenzel S."/>
            <person name="Neulinger S.C."/>
        </authorList>
    </citation>
    <scope>NUCLEOTIDE SEQUENCE</scope>
    <source>
        <strain evidence="15">LMG 28126</strain>
    </source>
</reference>
<keyword evidence="16" id="KW-1185">Reference proteome</keyword>
<keyword evidence="8 10" id="KW-0131">Cell cycle</keyword>
<comment type="similarity">
    <text evidence="10">Belongs to the MurCDEF family. MurF subfamily.</text>
</comment>
<dbReference type="Pfam" id="PF01225">
    <property type="entry name" value="Mur_ligase"/>
    <property type="match status" value="1"/>
</dbReference>
<feature type="domain" description="Mur ligase central" evidence="14">
    <location>
        <begin position="106"/>
        <end position="291"/>
    </location>
</feature>
<reference evidence="15" key="2">
    <citation type="journal article" date="2020" name="Microorganisms">
        <title>Osmotic Adaptation and Compatible Solute Biosynthesis of Phototrophic Bacteria as Revealed from Genome Analyses.</title>
        <authorList>
            <person name="Imhoff J.F."/>
            <person name="Rahn T."/>
            <person name="Kunzel S."/>
            <person name="Keller A."/>
            <person name="Neulinger S.C."/>
        </authorList>
    </citation>
    <scope>NUCLEOTIDE SEQUENCE</scope>
    <source>
        <strain evidence="15">LMG 28126</strain>
    </source>
</reference>
<dbReference type="GO" id="GO:0009252">
    <property type="term" value="P:peptidoglycan biosynthetic process"/>
    <property type="evidence" value="ECO:0007669"/>
    <property type="project" value="UniProtKB-UniRule"/>
</dbReference>
<proteinExistence type="inferred from homology"/>
<dbReference type="InterPro" id="IPR036615">
    <property type="entry name" value="Mur_ligase_C_dom_sf"/>
</dbReference>
<keyword evidence="1 10" id="KW-0963">Cytoplasm</keyword>
<keyword evidence="3 10" id="KW-0132">Cell division</keyword>
<dbReference type="SUPFAM" id="SSF53623">
    <property type="entry name" value="MurD-like peptide ligases, catalytic domain"/>
    <property type="match status" value="1"/>
</dbReference>
<dbReference type="NCBIfam" id="TIGR01143">
    <property type="entry name" value="murF"/>
    <property type="match status" value="1"/>
</dbReference>
<feature type="domain" description="Mur ligase C-terminal" evidence="13">
    <location>
        <begin position="327"/>
        <end position="443"/>
    </location>
</feature>
<dbReference type="InterPro" id="IPR035911">
    <property type="entry name" value="MurE/MurF_N"/>
</dbReference>
<dbReference type="Proteomes" id="UP000706333">
    <property type="component" value="Unassembled WGS sequence"/>
</dbReference>
<accession>A0A934TJH4</accession>
<evidence type="ECO:0000256" key="6">
    <source>
        <dbReference type="ARBA" id="ARBA00022960"/>
    </source>
</evidence>
<dbReference type="PANTHER" id="PTHR43024:SF1">
    <property type="entry name" value="UDP-N-ACETYLMURAMOYL-TRIPEPTIDE--D-ALANYL-D-ALANINE LIGASE"/>
    <property type="match status" value="1"/>
</dbReference>
<evidence type="ECO:0000256" key="3">
    <source>
        <dbReference type="ARBA" id="ARBA00022618"/>
    </source>
</evidence>
<dbReference type="PANTHER" id="PTHR43024">
    <property type="entry name" value="UDP-N-ACETYLMURAMOYL-TRIPEPTIDE--D-ALANYL-D-ALANINE LIGASE"/>
    <property type="match status" value="1"/>
</dbReference>
<dbReference type="GO" id="GO:0005524">
    <property type="term" value="F:ATP binding"/>
    <property type="evidence" value="ECO:0007669"/>
    <property type="project" value="UniProtKB-UniRule"/>
</dbReference>
<dbReference type="InterPro" id="IPR013221">
    <property type="entry name" value="Mur_ligase_cen"/>
</dbReference>
<dbReference type="Gene3D" id="3.40.1190.10">
    <property type="entry name" value="Mur-like, catalytic domain"/>
    <property type="match status" value="1"/>
</dbReference>
<dbReference type="InterPro" id="IPR004101">
    <property type="entry name" value="Mur_ligase_C"/>
</dbReference>
<evidence type="ECO:0000256" key="5">
    <source>
        <dbReference type="ARBA" id="ARBA00022840"/>
    </source>
</evidence>
<evidence type="ECO:0000313" key="16">
    <source>
        <dbReference type="Proteomes" id="UP000706333"/>
    </source>
</evidence>
<keyword evidence="7 10" id="KW-0573">Peptidoglycan synthesis</keyword>
<comment type="caution">
    <text evidence="15">The sequence shown here is derived from an EMBL/GenBank/DDBJ whole genome shotgun (WGS) entry which is preliminary data.</text>
</comment>
<dbReference type="InterPro" id="IPR000713">
    <property type="entry name" value="Mur_ligase_N"/>
</dbReference>
<gene>
    <name evidence="10" type="primary">murF</name>
    <name evidence="15" type="ORF">CCR87_04660</name>
</gene>
<dbReference type="GO" id="GO:0051301">
    <property type="term" value="P:cell division"/>
    <property type="evidence" value="ECO:0007669"/>
    <property type="project" value="UniProtKB-KW"/>
</dbReference>
<dbReference type="AlphaFoldDB" id="A0A934TJH4"/>
<dbReference type="EMBL" id="NHSD01000148">
    <property type="protein sequence ID" value="MBK5926646.1"/>
    <property type="molecule type" value="Genomic_DNA"/>
</dbReference>
<comment type="function">
    <text evidence="10 11">Involved in cell wall formation. Catalyzes the final step in the synthesis of UDP-N-acetylmuramoyl-pentapeptide, the precursor of murein.</text>
</comment>
<dbReference type="Gene3D" id="3.90.190.20">
    <property type="entry name" value="Mur ligase, C-terminal domain"/>
    <property type="match status" value="1"/>
</dbReference>
<dbReference type="SUPFAM" id="SSF63418">
    <property type="entry name" value="MurE/MurF N-terminal domain"/>
    <property type="match status" value="1"/>
</dbReference>
<comment type="pathway">
    <text evidence="10 11">Cell wall biogenesis; peptidoglycan biosynthesis.</text>
</comment>
<feature type="domain" description="Mur ligase N-terminal catalytic" evidence="12">
    <location>
        <begin position="24"/>
        <end position="80"/>
    </location>
</feature>
<evidence type="ECO:0000256" key="10">
    <source>
        <dbReference type="HAMAP-Rule" id="MF_02019"/>
    </source>
</evidence>
<dbReference type="Pfam" id="PF02875">
    <property type="entry name" value="Mur_ligase_C"/>
    <property type="match status" value="1"/>
</dbReference>
<evidence type="ECO:0000259" key="12">
    <source>
        <dbReference type="Pfam" id="PF01225"/>
    </source>
</evidence>
<dbReference type="SUPFAM" id="SSF53244">
    <property type="entry name" value="MurD-like peptide ligases, peptide-binding domain"/>
    <property type="match status" value="1"/>
</dbReference>
<dbReference type="EC" id="6.3.2.10" evidence="10 11"/>
<evidence type="ECO:0000259" key="13">
    <source>
        <dbReference type="Pfam" id="PF02875"/>
    </source>
</evidence>
<name>A0A934TJH4_9RHOB</name>
<dbReference type="GO" id="GO:0008360">
    <property type="term" value="P:regulation of cell shape"/>
    <property type="evidence" value="ECO:0007669"/>
    <property type="project" value="UniProtKB-KW"/>
</dbReference>
<protein>
    <recommendedName>
        <fullName evidence="10 11">UDP-N-acetylmuramoyl-tripeptide--D-alanyl-D-alanine ligase</fullName>
        <ecNumber evidence="10 11">6.3.2.10</ecNumber>
    </recommendedName>
    <alternativeName>
        <fullName evidence="10">D-alanyl-D-alanine-adding enzyme</fullName>
    </alternativeName>
</protein>
<dbReference type="GO" id="GO:0071555">
    <property type="term" value="P:cell wall organization"/>
    <property type="evidence" value="ECO:0007669"/>
    <property type="project" value="UniProtKB-KW"/>
</dbReference>
<evidence type="ECO:0000256" key="7">
    <source>
        <dbReference type="ARBA" id="ARBA00022984"/>
    </source>
</evidence>
<keyword evidence="4 10" id="KW-0547">Nucleotide-binding</keyword>
<evidence type="ECO:0000256" key="2">
    <source>
        <dbReference type="ARBA" id="ARBA00022598"/>
    </source>
</evidence>